<feature type="transmembrane region" description="Helical" evidence="6">
    <location>
        <begin position="18"/>
        <end position="35"/>
    </location>
</feature>
<dbReference type="SUPFAM" id="SSF63829">
    <property type="entry name" value="Calcium-dependent phosphotriesterase"/>
    <property type="match status" value="1"/>
</dbReference>
<dbReference type="EMBL" id="JACGWJ010000020">
    <property type="protein sequence ID" value="KAL0339750.1"/>
    <property type="molecule type" value="Genomic_DNA"/>
</dbReference>
<comment type="caution">
    <text evidence="8">The sequence shown here is derived from an EMBL/GenBank/DDBJ whole genome shotgun (WGS) entry which is preliminary data.</text>
</comment>
<feature type="domain" description="Strictosidine synthase conserved region" evidence="7">
    <location>
        <begin position="181"/>
        <end position="268"/>
    </location>
</feature>
<evidence type="ECO:0000313" key="8">
    <source>
        <dbReference type="EMBL" id="KAL0339750.1"/>
    </source>
</evidence>
<evidence type="ECO:0000259" key="7">
    <source>
        <dbReference type="Pfam" id="PF03088"/>
    </source>
</evidence>
<dbReference type="Gene3D" id="2.120.10.30">
    <property type="entry name" value="TolB, C-terminal domain"/>
    <property type="match status" value="1"/>
</dbReference>
<gene>
    <name evidence="8" type="ORF">Sradi_4491800</name>
</gene>
<name>A0AAW2N7H6_SESRA</name>
<dbReference type="GO" id="GO:0005773">
    <property type="term" value="C:vacuole"/>
    <property type="evidence" value="ECO:0007669"/>
    <property type="project" value="UniProtKB-SubCell"/>
</dbReference>
<organism evidence="8">
    <name type="scientific">Sesamum radiatum</name>
    <name type="common">Black benniseed</name>
    <dbReference type="NCBI Taxonomy" id="300843"/>
    <lineage>
        <taxon>Eukaryota</taxon>
        <taxon>Viridiplantae</taxon>
        <taxon>Streptophyta</taxon>
        <taxon>Embryophyta</taxon>
        <taxon>Tracheophyta</taxon>
        <taxon>Spermatophyta</taxon>
        <taxon>Magnoliopsida</taxon>
        <taxon>eudicotyledons</taxon>
        <taxon>Gunneridae</taxon>
        <taxon>Pentapetalae</taxon>
        <taxon>asterids</taxon>
        <taxon>lamiids</taxon>
        <taxon>Lamiales</taxon>
        <taxon>Pedaliaceae</taxon>
        <taxon>Sesamum</taxon>
    </lineage>
</organism>
<dbReference type="Pfam" id="PF03088">
    <property type="entry name" value="Str_synth"/>
    <property type="match status" value="1"/>
</dbReference>
<comment type="similarity">
    <text evidence="2">Belongs to the strictosidine synthase family.</text>
</comment>
<keyword evidence="4" id="KW-0732">Signal</keyword>
<accession>A0AAW2N7H6</accession>
<evidence type="ECO:0000256" key="6">
    <source>
        <dbReference type="SAM" id="Phobius"/>
    </source>
</evidence>
<keyword evidence="6" id="KW-0812">Transmembrane</keyword>
<keyword evidence="6" id="KW-0472">Membrane</keyword>
<dbReference type="Pfam" id="PF20067">
    <property type="entry name" value="SSL_N"/>
    <property type="match status" value="1"/>
</dbReference>
<proteinExistence type="inferred from homology"/>
<comment type="subcellular location">
    <subcellularLocation>
        <location evidence="1">Vacuole</location>
    </subcellularLocation>
</comment>
<dbReference type="FunFam" id="2.120.10.30:FF:000032">
    <property type="entry name" value="Protein STRICTOSIDINE SYNTHASE-LIKE 13"/>
    <property type="match status" value="1"/>
</dbReference>
<dbReference type="PANTHER" id="PTHR10426">
    <property type="entry name" value="STRICTOSIDINE SYNTHASE-RELATED"/>
    <property type="match status" value="1"/>
</dbReference>
<dbReference type="InterPro" id="IPR018119">
    <property type="entry name" value="Strictosidine_synth_cons-reg"/>
</dbReference>
<dbReference type="InterPro" id="IPR011042">
    <property type="entry name" value="6-blade_b-propeller_TolB-like"/>
</dbReference>
<dbReference type="PANTHER" id="PTHR10426:SF79">
    <property type="entry name" value="PROTEIN STRICTOSIDINE SYNTHASE-LIKE 2"/>
    <property type="match status" value="1"/>
</dbReference>
<evidence type="ECO:0000256" key="4">
    <source>
        <dbReference type="ARBA" id="ARBA00022729"/>
    </source>
</evidence>
<protein>
    <submittedName>
        <fullName evidence="8">Protein STRICTOSIDINE SYNTHASE-LIKE 2</fullName>
    </submittedName>
</protein>
<reference evidence="8" key="1">
    <citation type="submission" date="2020-06" db="EMBL/GenBank/DDBJ databases">
        <authorList>
            <person name="Li T."/>
            <person name="Hu X."/>
            <person name="Zhang T."/>
            <person name="Song X."/>
            <person name="Zhang H."/>
            <person name="Dai N."/>
            <person name="Sheng W."/>
            <person name="Hou X."/>
            <person name="Wei L."/>
        </authorList>
    </citation>
    <scope>NUCLEOTIDE SEQUENCE</scope>
    <source>
        <strain evidence="8">G02</strain>
        <tissue evidence="8">Leaf</tissue>
    </source>
</reference>
<evidence type="ECO:0000256" key="5">
    <source>
        <dbReference type="ARBA" id="ARBA00023180"/>
    </source>
</evidence>
<keyword evidence="6" id="KW-1133">Transmembrane helix</keyword>
<dbReference type="GO" id="GO:0016787">
    <property type="term" value="F:hydrolase activity"/>
    <property type="evidence" value="ECO:0007669"/>
    <property type="project" value="TreeGrafter"/>
</dbReference>
<sequence>MIANIPLGFKAKAMSTRLLSFALGVVSLAVVLVYFDNSSVEIFSIHRLENETSALTDEIQESTVIPLPGGAIGPESFSFDGNGDGPYTGVSDGRIIRWRANESRWVDFAVTSPIRDGCEGRHDHSQTEHICGRPLGLRFNEKTGDLYITDAYMGLLIVGPNGGLASPLAQQLDGLAFGFTNSLDIDHNTGVVYFTDSSTRFPRRNYVSVIISGDDTGRLMKFDPVTKKTTLLLNNLKFPNGVALSKNGDFLLFVETTTCRLFKFWLKSPKAGNLEVLAQLPGFPDNVKRNSIGEFWVGINSRRGKVLEWVVSNSWIGNGLIRACPVDVTKVHSCLGGVMGGMGMGVRLDEDGNVVEVLGSGKGKRWKFVSEVEEYDGNLWVGSVTRSFVIKQKLPMSLDSNTK</sequence>
<dbReference type="AlphaFoldDB" id="A0AAW2N7H6"/>
<evidence type="ECO:0000256" key="1">
    <source>
        <dbReference type="ARBA" id="ARBA00004116"/>
    </source>
</evidence>
<dbReference type="GO" id="GO:0012505">
    <property type="term" value="C:endomembrane system"/>
    <property type="evidence" value="ECO:0007669"/>
    <property type="project" value="TreeGrafter"/>
</dbReference>
<reference evidence="8" key="2">
    <citation type="journal article" date="2024" name="Plant">
        <title>Genomic evolution and insights into agronomic trait innovations of Sesamum species.</title>
        <authorList>
            <person name="Miao H."/>
            <person name="Wang L."/>
            <person name="Qu L."/>
            <person name="Liu H."/>
            <person name="Sun Y."/>
            <person name="Le M."/>
            <person name="Wang Q."/>
            <person name="Wei S."/>
            <person name="Zheng Y."/>
            <person name="Lin W."/>
            <person name="Duan Y."/>
            <person name="Cao H."/>
            <person name="Xiong S."/>
            <person name="Wang X."/>
            <person name="Wei L."/>
            <person name="Li C."/>
            <person name="Ma Q."/>
            <person name="Ju M."/>
            <person name="Zhao R."/>
            <person name="Li G."/>
            <person name="Mu C."/>
            <person name="Tian Q."/>
            <person name="Mei H."/>
            <person name="Zhang T."/>
            <person name="Gao T."/>
            <person name="Zhang H."/>
        </authorList>
    </citation>
    <scope>NUCLEOTIDE SEQUENCE</scope>
    <source>
        <strain evidence="8">G02</strain>
    </source>
</reference>
<evidence type="ECO:0000256" key="3">
    <source>
        <dbReference type="ARBA" id="ARBA00022554"/>
    </source>
</evidence>
<keyword evidence="3" id="KW-0926">Vacuole</keyword>
<keyword evidence="5" id="KW-0325">Glycoprotein</keyword>
<evidence type="ECO:0000256" key="2">
    <source>
        <dbReference type="ARBA" id="ARBA00009191"/>
    </source>
</evidence>